<dbReference type="AlphaFoldDB" id="A0A3M7T7L2"/>
<comment type="caution">
    <text evidence="2">The sequence shown here is derived from an EMBL/GenBank/DDBJ whole genome shotgun (WGS) entry which is preliminary data.</text>
</comment>
<accession>A0A3M7T7L2</accession>
<dbReference type="EMBL" id="REGN01000173">
    <property type="protein sequence ID" value="RNA43867.1"/>
    <property type="molecule type" value="Genomic_DNA"/>
</dbReference>
<gene>
    <name evidence="2" type="ORF">BpHYR1_026125</name>
</gene>
<dbReference type="Proteomes" id="UP000276133">
    <property type="component" value="Unassembled WGS sequence"/>
</dbReference>
<keyword evidence="1" id="KW-1133">Transmembrane helix</keyword>
<evidence type="ECO:0000256" key="1">
    <source>
        <dbReference type="SAM" id="Phobius"/>
    </source>
</evidence>
<sequence length="180" mass="20962">MFIYFELKYAKRNVLALSQSYLIQHFPYSFSKTTEPYKSQQDDIGMSVVFVYSIIYGYLLEILITLSNIWLHYLFSVGLEIRYEQLESGSQSLYKELDVEKKLYFLNGLKCKVKFFICLNNLCHPSFFSSGLGTDIGIIPYYILVKLSAIPSQGFKILNTEEEIYAKIVPKFCYMANLLH</sequence>
<evidence type="ECO:0000313" key="3">
    <source>
        <dbReference type="Proteomes" id="UP000276133"/>
    </source>
</evidence>
<keyword evidence="1" id="KW-0472">Membrane</keyword>
<name>A0A3M7T7L2_BRAPC</name>
<feature type="transmembrane region" description="Helical" evidence="1">
    <location>
        <begin position="49"/>
        <end position="75"/>
    </location>
</feature>
<keyword evidence="1" id="KW-0812">Transmembrane</keyword>
<evidence type="ECO:0000313" key="2">
    <source>
        <dbReference type="EMBL" id="RNA43867.1"/>
    </source>
</evidence>
<protein>
    <submittedName>
        <fullName evidence="2">Uncharacterized protein</fullName>
    </submittedName>
</protein>
<reference evidence="2 3" key="1">
    <citation type="journal article" date="2018" name="Sci. Rep.">
        <title>Genomic signatures of local adaptation to the degree of environmental predictability in rotifers.</title>
        <authorList>
            <person name="Franch-Gras L."/>
            <person name="Hahn C."/>
            <person name="Garcia-Roger E.M."/>
            <person name="Carmona M.J."/>
            <person name="Serra M."/>
            <person name="Gomez A."/>
        </authorList>
    </citation>
    <scope>NUCLEOTIDE SEQUENCE [LARGE SCALE GENOMIC DNA]</scope>
    <source>
        <strain evidence="2">HYR1</strain>
    </source>
</reference>
<proteinExistence type="predicted"/>
<keyword evidence="3" id="KW-1185">Reference proteome</keyword>
<organism evidence="2 3">
    <name type="scientific">Brachionus plicatilis</name>
    <name type="common">Marine rotifer</name>
    <name type="synonym">Brachionus muelleri</name>
    <dbReference type="NCBI Taxonomy" id="10195"/>
    <lineage>
        <taxon>Eukaryota</taxon>
        <taxon>Metazoa</taxon>
        <taxon>Spiralia</taxon>
        <taxon>Gnathifera</taxon>
        <taxon>Rotifera</taxon>
        <taxon>Eurotatoria</taxon>
        <taxon>Monogononta</taxon>
        <taxon>Pseudotrocha</taxon>
        <taxon>Ploima</taxon>
        <taxon>Brachionidae</taxon>
        <taxon>Brachionus</taxon>
    </lineage>
</organism>